<feature type="compositionally biased region" description="Basic residues" evidence="14">
    <location>
        <begin position="116"/>
        <end position="127"/>
    </location>
</feature>
<gene>
    <name evidence="19" type="ORF">CYMTET_10857</name>
</gene>
<evidence type="ECO:0000256" key="12">
    <source>
        <dbReference type="ARBA" id="ARBA00049360"/>
    </source>
</evidence>
<feature type="compositionally biased region" description="Low complexity" evidence="14">
    <location>
        <begin position="15"/>
        <end position="28"/>
    </location>
</feature>
<evidence type="ECO:0000259" key="15">
    <source>
        <dbReference type="PROSITE" id="PS50158"/>
    </source>
</evidence>
<dbReference type="Pfam" id="PF02037">
    <property type="entry name" value="SAP"/>
    <property type="match status" value="1"/>
</dbReference>
<dbReference type="NCBIfam" id="TIGR00614">
    <property type="entry name" value="recQ_fam"/>
    <property type="match status" value="1"/>
</dbReference>
<feature type="compositionally biased region" description="Gly residues" evidence="14">
    <location>
        <begin position="260"/>
        <end position="279"/>
    </location>
</feature>
<keyword evidence="3" id="KW-0547">Nucleotide-binding</keyword>
<dbReference type="Gene3D" id="1.10.720.30">
    <property type="entry name" value="SAP domain"/>
    <property type="match status" value="1"/>
</dbReference>
<dbReference type="GO" id="GO:0005524">
    <property type="term" value="F:ATP binding"/>
    <property type="evidence" value="ECO:0007669"/>
    <property type="project" value="UniProtKB-KW"/>
</dbReference>
<feature type="region of interest" description="Disordered" evidence="14">
    <location>
        <begin position="1"/>
        <end position="152"/>
    </location>
</feature>
<keyword evidence="8" id="KW-0413">Isomerase</keyword>
<evidence type="ECO:0000256" key="9">
    <source>
        <dbReference type="ARBA" id="ARBA00023242"/>
    </source>
</evidence>
<dbReference type="GO" id="GO:0009378">
    <property type="term" value="F:four-way junction helicase activity"/>
    <property type="evidence" value="ECO:0007669"/>
    <property type="project" value="TreeGrafter"/>
</dbReference>
<comment type="caution">
    <text evidence="19">The sequence shown here is derived from an EMBL/GenBank/DDBJ whole genome shotgun (WGS) entry which is preliminary data.</text>
</comment>
<evidence type="ECO:0000313" key="20">
    <source>
        <dbReference type="Proteomes" id="UP001190700"/>
    </source>
</evidence>
<evidence type="ECO:0000313" key="19">
    <source>
        <dbReference type="EMBL" id="KAK3281349.1"/>
    </source>
</evidence>
<dbReference type="GO" id="GO:0008270">
    <property type="term" value="F:zinc ion binding"/>
    <property type="evidence" value="ECO:0007669"/>
    <property type="project" value="UniProtKB-KW"/>
</dbReference>
<dbReference type="SUPFAM" id="SSF68906">
    <property type="entry name" value="SAP domain"/>
    <property type="match status" value="1"/>
</dbReference>
<dbReference type="GO" id="GO:0005634">
    <property type="term" value="C:nucleus"/>
    <property type="evidence" value="ECO:0007669"/>
    <property type="project" value="UniProtKB-SubCell"/>
</dbReference>
<proteinExistence type="inferred from homology"/>
<dbReference type="InterPro" id="IPR036875">
    <property type="entry name" value="Znf_CCHC_sf"/>
</dbReference>
<feature type="domain" description="SAP" evidence="16">
    <location>
        <begin position="152"/>
        <end position="186"/>
    </location>
</feature>
<dbReference type="PROSITE" id="PS50800">
    <property type="entry name" value="SAP"/>
    <property type="match status" value="1"/>
</dbReference>
<evidence type="ECO:0000256" key="7">
    <source>
        <dbReference type="ARBA" id="ARBA00023125"/>
    </source>
</evidence>
<dbReference type="InterPro" id="IPR004589">
    <property type="entry name" value="DNA_helicase_ATP-dep_RecQ"/>
</dbReference>
<dbReference type="EC" id="5.6.2.4" evidence="11"/>
<comment type="catalytic activity">
    <reaction evidence="10">
        <text>Couples ATP hydrolysis with the unwinding of duplex DNA by translocating in the 3'-5' direction.</text>
        <dbReference type="EC" id="5.6.2.4"/>
    </reaction>
</comment>
<feature type="compositionally biased region" description="Acidic residues" evidence="14">
    <location>
        <begin position="51"/>
        <end position="91"/>
    </location>
</feature>
<accession>A0AAE0GNH7</accession>
<evidence type="ECO:0000256" key="13">
    <source>
        <dbReference type="PROSITE-ProRule" id="PRU00047"/>
    </source>
</evidence>
<evidence type="ECO:0000256" key="6">
    <source>
        <dbReference type="ARBA" id="ARBA00022840"/>
    </source>
</evidence>
<feature type="domain" description="Helicase ATP-binding" evidence="17">
    <location>
        <begin position="519"/>
        <end position="690"/>
    </location>
</feature>
<dbReference type="GO" id="GO:0000724">
    <property type="term" value="P:double-strand break repair via homologous recombination"/>
    <property type="evidence" value="ECO:0007669"/>
    <property type="project" value="TreeGrafter"/>
</dbReference>
<dbReference type="Gene3D" id="3.40.50.300">
    <property type="entry name" value="P-loop containing nucleotide triphosphate hydrolases"/>
    <property type="match status" value="2"/>
</dbReference>
<organism evidence="19 20">
    <name type="scientific">Cymbomonas tetramitiformis</name>
    <dbReference type="NCBI Taxonomy" id="36881"/>
    <lineage>
        <taxon>Eukaryota</taxon>
        <taxon>Viridiplantae</taxon>
        <taxon>Chlorophyta</taxon>
        <taxon>Pyramimonadophyceae</taxon>
        <taxon>Pyramimonadales</taxon>
        <taxon>Pyramimonadaceae</taxon>
        <taxon>Cymbomonas</taxon>
    </lineage>
</organism>
<dbReference type="InterPro" id="IPR011545">
    <property type="entry name" value="DEAD/DEAH_box_helicase_dom"/>
</dbReference>
<evidence type="ECO:0000256" key="3">
    <source>
        <dbReference type="ARBA" id="ARBA00022741"/>
    </source>
</evidence>
<dbReference type="Proteomes" id="UP001190700">
    <property type="component" value="Unassembled WGS sequence"/>
</dbReference>
<dbReference type="GO" id="GO:0005737">
    <property type="term" value="C:cytoplasm"/>
    <property type="evidence" value="ECO:0007669"/>
    <property type="project" value="TreeGrafter"/>
</dbReference>
<dbReference type="Pfam" id="PF00270">
    <property type="entry name" value="DEAD"/>
    <property type="match status" value="1"/>
</dbReference>
<dbReference type="GO" id="GO:0043138">
    <property type="term" value="F:3'-5' DNA helicase activity"/>
    <property type="evidence" value="ECO:0007669"/>
    <property type="project" value="UniProtKB-EC"/>
</dbReference>
<keyword evidence="6" id="KW-0067">ATP-binding</keyword>
<keyword evidence="4" id="KW-0378">Hydrolase</keyword>
<reference evidence="19 20" key="1">
    <citation type="journal article" date="2015" name="Genome Biol. Evol.">
        <title>Comparative Genomics of a Bacterivorous Green Alga Reveals Evolutionary Causalities and Consequences of Phago-Mixotrophic Mode of Nutrition.</title>
        <authorList>
            <person name="Burns J.A."/>
            <person name="Paasch A."/>
            <person name="Narechania A."/>
            <person name="Kim E."/>
        </authorList>
    </citation>
    <scope>NUCLEOTIDE SEQUENCE [LARGE SCALE GENOMIC DNA]</scope>
    <source>
        <strain evidence="19 20">PLY_AMNH</strain>
    </source>
</reference>
<dbReference type="PROSITE" id="PS50158">
    <property type="entry name" value="ZF_CCHC"/>
    <property type="match status" value="1"/>
</dbReference>
<dbReference type="PROSITE" id="PS51192">
    <property type="entry name" value="HELICASE_ATP_BIND_1"/>
    <property type="match status" value="1"/>
</dbReference>
<feature type="non-terminal residue" evidence="19">
    <location>
        <position position="1"/>
    </location>
</feature>
<protein>
    <recommendedName>
        <fullName evidence="11">DNA 3'-5' helicase</fullName>
        <ecNumber evidence="11">5.6.2.4</ecNumber>
    </recommendedName>
</protein>
<feature type="compositionally biased region" description="Acidic residues" evidence="14">
    <location>
        <begin position="99"/>
        <end position="110"/>
    </location>
</feature>
<dbReference type="GO" id="GO:0016787">
    <property type="term" value="F:hydrolase activity"/>
    <property type="evidence" value="ECO:0007669"/>
    <property type="project" value="UniProtKB-KW"/>
</dbReference>
<evidence type="ECO:0000259" key="18">
    <source>
        <dbReference type="PROSITE" id="PS51194"/>
    </source>
</evidence>
<dbReference type="InterPro" id="IPR027417">
    <property type="entry name" value="P-loop_NTPase"/>
</dbReference>
<feature type="domain" description="Helicase C-terminal" evidence="18">
    <location>
        <begin position="710"/>
        <end position="861"/>
    </location>
</feature>
<comment type="subcellular location">
    <subcellularLocation>
        <location evidence="1">Nucleus</location>
    </subcellularLocation>
</comment>
<keyword evidence="5" id="KW-0347">Helicase</keyword>
<dbReference type="InterPro" id="IPR001878">
    <property type="entry name" value="Znf_CCHC"/>
</dbReference>
<evidence type="ECO:0000256" key="14">
    <source>
        <dbReference type="SAM" id="MobiDB-lite"/>
    </source>
</evidence>
<evidence type="ECO:0000259" key="17">
    <source>
        <dbReference type="PROSITE" id="PS51192"/>
    </source>
</evidence>
<keyword evidence="7" id="KW-0238">DNA-binding</keyword>
<evidence type="ECO:0000256" key="1">
    <source>
        <dbReference type="ARBA" id="ARBA00004123"/>
    </source>
</evidence>
<evidence type="ECO:0000256" key="2">
    <source>
        <dbReference type="ARBA" id="ARBA00005446"/>
    </source>
</evidence>
<dbReference type="GO" id="GO:0003677">
    <property type="term" value="F:DNA binding"/>
    <property type="evidence" value="ECO:0007669"/>
    <property type="project" value="UniProtKB-KW"/>
</dbReference>
<comment type="similarity">
    <text evidence="2">Belongs to the helicase family. RecQ subfamily.</text>
</comment>
<keyword evidence="13" id="KW-0863">Zinc-finger</keyword>
<feature type="region of interest" description="Disordered" evidence="14">
    <location>
        <begin position="171"/>
        <end position="369"/>
    </location>
</feature>
<evidence type="ECO:0000256" key="10">
    <source>
        <dbReference type="ARBA" id="ARBA00034617"/>
    </source>
</evidence>
<keyword evidence="13" id="KW-0862">Zinc</keyword>
<dbReference type="InterPro" id="IPR003034">
    <property type="entry name" value="SAP_dom"/>
</dbReference>
<feature type="compositionally biased region" description="Low complexity" evidence="14">
    <location>
        <begin position="217"/>
        <end position="229"/>
    </location>
</feature>
<dbReference type="SUPFAM" id="SSF57756">
    <property type="entry name" value="Retrovirus zinc finger-like domains"/>
    <property type="match status" value="1"/>
</dbReference>
<evidence type="ECO:0000256" key="5">
    <source>
        <dbReference type="ARBA" id="ARBA00022806"/>
    </source>
</evidence>
<dbReference type="InterPro" id="IPR001650">
    <property type="entry name" value="Helicase_C-like"/>
</dbReference>
<keyword evidence="9" id="KW-0539">Nucleus</keyword>
<evidence type="ECO:0000256" key="8">
    <source>
        <dbReference type="ARBA" id="ARBA00023235"/>
    </source>
</evidence>
<evidence type="ECO:0000256" key="11">
    <source>
        <dbReference type="ARBA" id="ARBA00034808"/>
    </source>
</evidence>
<feature type="domain" description="CCHC-type" evidence="15">
    <location>
        <begin position="397"/>
        <end position="411"/>
    </location>
</feature>
<dbReference type="Gene3D" id="4.10.60.10">
    <property type="entry name" value="Zinc finger, CCHC-type"/>
    <property type="match status" value="1"/>
</dbReference>
<dbReference type="SUPFAM" id="SSF52540">
    <property type="entry name" value="P-loop containing nucleoside triphosphate hydrolases"/>
    <property type="match status" value="1"/>
</dbReference>
<evidence type="ECO:0000256" key="4">
    <source>
        <dbReference type="ARBA" id="ARBA00022801"/>
    </source>
</evidence>
<dbReference type="AlphaFoldDB" id="A0AAE0GNH7"/>
<dbReference type="PANTHER" id="PTHR13710:SF108">
    <property type="entry name" value="ATP-DEPENDENT DNA HELICASE Q4"/>
    <property type="match status" value="1"/>
</dbReference>
<evidence type="ECO:0000259" key="16">
    <source>
        <dbReference type="PROSITE" id="PS50800"/>
    </source>
</evidence>
<dbReference type="FunFam" id="3.40.50.300:FF:000772">
    <property type="entry name" value="ATP-dependent DNA helicase Q4"/>
    <property type="match status" value="1"/>
</dbReference>
<dbReference type="SMART" id="SM00487">
    <property type="entry name" value="DEXDc"/>
    <property type="match status" value="1"/>
</dbReference>
<dbReference type="SMART" id="SM00343">
    <property type="entry name" value="ZnF_C2HC"/>
    <property type="match status" value="1"/>
</dbReference>
<dbReference type="InterPro" id="IPR014001">
    <property type="entry name" value="Helicase_ATP-bd"/>
</dbReference>
<feature type="compositionally biased region" description="Low complexity" evidence="14">
    <location>
        <begin position="185"/>
        <end position="199"/>
    </location>
</feature>
<dbReference type="GO" id="GO:0005694">
    <property type="term" value="C:chromosome"/>
    <property type="evidence" value="ECO:0007669"/>
    <property type="project" value="TreeGrafter"/>
</dbReference>
<dbReference type="EMBL" id="LGRX02003874">
    <property type="protein sequence ID" value="KAK3281349.1"/>
    <property type="molecule type" value="Genomic_DNA"/>
</dbReference>
<dbReference type="SMART" id="SM00490">
    <property type="entry name" value="HELICc"/>
    <property type="match status" value="1"/>
</dbReference>
<dbReference type="Pfam" id="PF00271">
    <property type="entry name" value="Helicase_C"/>
    <property type="match status" value="1"/>
</dbReference>
<feature type="region of interest" description="Disordered" evidence="14">
    <location>
        <begin position="438"/>
        <end position="467"/>
    </location>
</feature>
<keyword evidence="20" id="KW-1185">Reference proteome</keyword>
<sequence>ARAKPAGESALTGFPAARAKPAGRAAEAPTRRSARSCVQSRLNEEMHADVGESEEESREEAASSEESGDEEEEEEEEDGGISDEDGEEGEDRVDGAECSGDEEGDDEDALFDAPKARGRAPKTKPARGARPVNGAPPRGDAEGASEGGGSDLTGMKVVELRAVLAARGLPTSGTKQVLLHRLSSGPPLASATGTAAAALEGKPGPARKRRRSEAEAEGGQQEEAGKGAANVKEKAPRRTGAASAARLPKRVAGEGAAGPVAGGSSGGSGGSAGAGGSGARSGVPGVARGGVRKQSAWTGGGKKPGKSSRGVTQGRDNFVKINLRGPGKRKFVGNPGGQRARRKGGAAARFGGGTRRGYFHGSSMKQKRGTVEVQAGAEADGELEDLVRSKSQGPRGKCFRCGQSGHWAQQCTLGQKEREQEAEDRRATLLAAVGGQVEAGASSLPPPAPSEVGRHHRGWGRAPAPPSAPLEIPEPPPMPAELAELCAAARAEPTREALTAVLQSVFGHDDFRPGQLETIQRVLRGESTLSILPTGAGKSLTYQLPALLLHGVTLVVSPLVALMEDQLGKLPPDLTGACLTSVQSRAETLTTLAAIEQGFIKVLFVAPERMQNAAFLTAITGAPGGVALACVDEAHCISDWSHNFRPAYYRLGRLLREGTIQARCLLGLTATATATTEIAVARALEVSACGVLRNAPLRSNLTLSVSQEANKEQALLKLLRTPRFKGMVSIIVYVTYQFQADQLAGALHQNGVSALSYHAGKRWEERARVQRLFCTGKTKVVVATVAFGMGLDKADVGAVINYSLPRGPEEYVQQIGRAGRNGDQAFCHMFLHAEDVVRMRSLAHADGADDAAVLKCLRVVFGSQPGVDPAAAPRTFQVMQIQQAEQDFDMKLAMIETVLSLLEDPTWMPAATWMPADTAEAGQGQSQSGGYLQTLAPPAFGTCDIAFHSSSPAAAAERSDVAAAVVRASRKPVRNGRHVCCMAALGAELKADSPNAVNAALQGLASTGEISYELRDKAVAFAVRRAPSDVAALARHLSEHMARTEQCQVAKLDAMHKAANRALYALPNRDPGVAELTEEGSNRVGKSQSEVLREQMEIFFAAAPEFELGGAGGYADAAPSTIASSTDTNGVSSKVEPEGRFLRSDVRALLRALGADKQKDLALTGRAVARILHGLSSPAFPEAAWRKSTFWGRHREEDFSLICRIASSELAALSVS</sequence>
<dbReference type="SMART" id="SM00513">
    <property type="entry name" value="SAP"/>
    <property type="match status" value="1"/>
</dbReference>
<dbReference type="Pfam" id="PF00098">
    <property type="entry name" value="zf-CCHC"/>
    <property type="match status" value="1"/>
</dbReference>
<dbReference type="PROSITE" id="PS51194">
    <property type="entry name" value="HELICASE_CTER"/>
    <property type="match status" value="1"/>
</dbReference>
<comment type="catalytic activity">
    <reaction evidence="12">
        <text>ATP + H2O = ADP + phosphate + H(+)</text>
        <dbReference type="Rhea" id="RHEA:13065"/>
        <dbReference type="ChEBI" id="CHEBI:15377"/>
        <dbReference type="ChEBI" id="CHEBI:15378"/>
        <dbReference type="ChEBI" id="CHEBI:30616"/>
        <dbReference type="ChEBI" id="CHEBI:43474"/>
        <dbReference type="ChEBI" id="CHEBI:456216"/>
    </reaction>
</comment>
<keyword evidence="13" id="KW-0479">Metal-binding</keyword>
<dbReference type="InterPro" id="IPR036361">
    <property type="entry name" value="SAP_dom_sf"/>
</dbReference>
<dbReference type="PANTHER" id="PTHR13710">
    <property type="entry name" value="DNA HELICASE RECQ FAMILY MEMBER"/>
    <property type="match status" value="1"/>
</dbReference>
<name>A0AAE0GNH7_9CHLO</name>